<dbReference type="GO" id="GO:0009451">
    <property type="term" value="P:RNA modification"/>
    <property type="evidence" value="ECO:0007669"/>
    <property type="project" value="UniProtKB-ARBA"/>
</dbReference>
<sequence length="681" mass="77557">MALNKYMHPRNWYKKHKPNFKDLAIRYPEFRKHANQDLAGNVTLNFKDPASLRALTTTLLQEDFGLRVELPLDRLIPTVPQRLNYIHWIEDILENKGGEAKGIDIGTGASCIYPLLGCRLNKWQFLASELDEQNLHYAKKNIEANSFSDRIQVKTVTQETMFIGLVDEHEQYDFSMCNPPFFSDHLEAQGISSSRSDDRPEPHSVSTASEEESIAWGGEISFVIKMIEESFQLKTKIRVYTTMLGKKISVLVLKDELKRRKVPKYSTTEFCQGKTMRWGLAWTFDESVEFPMSLFKEAKKEKPPLTFDLPTMFPENIEYMIPPIAKFFKKHFDELKIEYKEQRCNRGVAMYTLIAKENSWSNQRRKRREKQRHTETIQNINQESDFVSMETQKTTLQGGSESGENSSVHSMNEKSAINGKQGSGTVKDKVHLITKGHENVEMAKCHRSDEVDTKCISNFKEENMGKSAAYVTNVKKRRTDALAEGETEVHCKRQKTSPIIEQGLVELASAQSAHSTVVERTCISNHVPLGSTEDPNKETDDSNLSKEQEEIIRDSATEESVHLDTSILMATIESNISFAGDKSGNPVKESFSSLDPGVEVNNMGAGESIINPDTKPGFVLAKTPGFDALEKEGGYILKCYFNLKKRGRTIYMEIIWVDGQNKQHMHQILQYLKNQVKLKVP</sequence>
<gene>
    <name evidence="19" type="ORF">ACJMK2_012023</name>
</gene>
<dbReference type="InterPro" id="IPR010286">
    <property type="entry name" value="METTL16/RlmF"/>
</dbReference>
<dbReference type="EC" id="2.1.1.346" evidence="5"/>
<evidence type="ECO:0000256" key="17">
    <source>
        <dbReference type="PIRSR" id="PIRSR037350-1"/>
    </source>
</evidence>
<evidence type="ECO:0000313" key="20">
    <source>
        <dbReference type="Proteomes" id="UP001634394"/>
    </source>
</evidence>
<feature type="region of interest" description="Disordered" evidence="18">
    <location>
        <begin position="191"/>
        <end position="211"/>
    </location>
</feature>
<dbReference type="GO" id="GO:0001734">
    <property type="term" value="F:mRNA m(6)A methyltransferase activity"/>
    <property type="evidence" value="ECO:0007669"/>
    <property type="project" value="UniProtKB-EC"/>
</dbReference>
<comment type="similarity">
    <text evidence="3">Belongs to the methyltransferase superfamily. METTL16/RlmF family.</text>
</comment>
<evidence type="ECO:0000256" key="5">
    <source>
        <dbReference type="ARBA" id="ARBA00012166"/>
    </source>
</evidence>
<evidence type="ECO:0000313" key="19">
    <source>
        <dbReference type="EMBL" id="KAL3857347.1"/>
    </source>
</evidence>
<dbReference type="GO" id="GO:0003723">
    <property type="term" value="F:RNA binding"/>
    <property type="evidence" value="ECO:0007669"/>
    <property type="project" value="UniProtKB-KW"/>
</dbReference>
<keyword evidence="6" id="KW-0963">Cytoplasm</keyword>
<dbReference type="Gene3D" id="3.40.50.150">
    <property type="entry name" value="Vaccinia Virus protein VP39"/>
    <property type="match status" value="1"/>
</dbReference>
<proteinExistence type="inferred from homology"/>
<organism evidence="19 20">
    <name type="scientific">Sinanodonta woodiana</name>
    <name type="common">Chinese pond mussel</name>
    <name type="synonym">Anodonta woodiana</name>
    <dbReference type="NCBI Taxonomy" id="1069815"/>
    <lineage>
        <taxon>Eukaryota</taxon>
        <taxon>Metazoa</taxon>
        <taxon>Spiralia</taxon>
        <taxon>Lophotrochozoa</taxon>
        <taxon>Mollusca</taxon>
        <taxon>Bivalvia</taxon>
        <taxon>Autobranchia</taxon>
        <taxon>Heteroconchia</taxon>
        <taxon>Palaeoheterodonta</taxon>
        <taxon>Unionida</taxon>
        <taxon>Unionoidea</taxon>
        <taxon>Unionidae</taxon>
        <taxon>Unioninae</taxon>
        <taxon>Sinanodonta</taxon>
    </lineage>
</organism>
<evidence type="ECO:0000256" key="10">
    <source>
        <dbReference type="ARBA" id="ARBA00022884"/>
    </source>
</evidence>
<evidence type="ECO:0000256" key="1">
    <source>
        <dbReference type="ARBA" id="ARBA00004123"/>
    </source>
</evidence>
<evidence type="ECO:0000256" key="3">
    <source>
        <dbReference type="ARBA" id="ARBA00005878"/>
    </source>
</evidence>
<dbReference type="FunFam" id="3.40.50.150:FF:000062">
    <property type="entry name" value="U6 small nuclear RNA (adenine-(43)-N(6))-methyltransferase"/>
    <property type="match status" value="1"/>
</dbReference>
<protein>
    <recommendedName>
        <fullName evidence="15">RNA N(6)-adenosine-methyltransferase METTL16</fullName>
        <ecNumber evidence="5">2.1.1.346</ecNumber>
        <ecNumber evidence="4">2.1.1.348</ecNumber>
    </recommendedName>
    <alternativeName>
        <fullName evidence="13">Methyltransferase 10 domain-containing protein</fullName>
    </alternativeName>
    <alternativeName>
        <fullName evidence="14">Methyltransferase-like protein 16</fullName>
    </alternativeName>
    <alternativeName>
        <fullName evidence="16">RNA N(6)-adenosine-methyltransferase mettl16</fullName>
    </alternativeName>
    <alternativeName>
        <fullName evidence="12">U6 small nuclear RNA (adenine-(43)-N(6))-methyltransferase</fullName>
    </alternativeName>
</protein>
<comment type="subcellular location">
    <subcellularLocation>
        <location evidence="2">Cytoplasm</location>
    </subcellularLocation>
    <subcellularLocation>
        <location evidence="1">Nucleus</location>
    </subcellularLocation>
</comment>
<dbReference type="CDD" id="cd02440">
    <property type="entry name" value="AdoMet_MTases"/>
    <property type="match status" value="1"/>
</dbReference>
<feature type="region of interest" description="Disordered" evidence="18">
    <location>
        <begin position="526"/>
        <end position="547"/>
    </location>
</feature>
<evidence type="ECO:0000256" key="4">
    <source>
        <dbReference type="ARBA" id="ARBA00012160"/>
    </source>
</evidence>
<dbReference type="GO" id="GO:0043488">
    <property type="term" value="P:regulation of mRNA stability"/>
    <property type="evidence" value="ECO:0007669"/>
    <property type="project" value="UniProtKB-ARBA"/>
</dbReference>
<keyword evidence="20" id="KW-1185">Reference proteome</keyword>
<dbReference type="PANTHER" id="PTHR13393">
    <property type="entry name" value="SAM-DEPENDENT METHYLTRANSFERASE"/>
    <property type="match status" value="1"/>
</dbReference>
<keyword evidence="7" id="KW-0489">Methyltransferase</keyword>
<accession>A0ABD3V9Z7</accession>
<dbReference type="GO" id="GO:0009896">
    <property type="term" value="P:positive regulation of catabolic process"/>
    <property type="evidence" value="ECO:0007669"/>
    <property type="project" value="UniProtKB-ARBA"/>
</dbReference>
<keyword evidence="9 17" id="KW-0949">S-adenosyl-L-methionine</keyword>
<reference evidence="19 20" key="1">
    <citation type="submission" date="2024-11" db="EMBL/GenBank/DDBJ databases">
        <title>Chromosome-level genome assembly of the freshwater bivalve Anodonta woodiana.</title>
        <authorList>
            <person name="Chen X."/>
        </authorList>
    </citation>
    <scope>NUCLEOTIDE SEQUENCE [LARGE SCALE GENOMIC DNA]</scope>
    <source>
        <strain evidence="19">MN2024</strain>
        <tissue evidence="19">Gills</tissue>
    </source>
</reference>
<name>A0ABD3V9Z7_SINWO</name>
<feature type="binding site" evidence="17">
    <location>
        <position position="82"/>
    </location>
    <ligand>
        <name>S-adenosyl-L-methionine</name>
        <dbReference type="ChEBI" id="CHEBI:59789"/>
    </ligand>
</feature>
<dbReference type="PANTHER" id="PTHR13393:SF0">
    <property type="entry name" value="RNA N6-ADENOSINE-METHYLTRANSFERASE METTL16"/>
    <property type="match status" value="1"/>
</dbReference>
<feature type="compositionally biased region" description="Basic and acidic residues" evidence="18">
    <location>
        <begin position="534"/>
        <end position="547"/>
    </location>
</feature>
<evidence type="ECO:0000256" key="14">
    <source>
        <dbReference type="ARBA" id="ARBA00032945"/>
    </source>
</evidence>
<evidence type="ECO:0000256" key="15">
    <source>
        <dbReference type="ARBA" id="ARBA00070459"/>
    </source>
</evidence>
<keyword evidence="8" id="KW-0808">Transferase</keyword>
<dbReference type="GO" id="GO:0005737">
    <property type="term" value="C:cytoplasm"/>
    <property type="evidence" value="ECO:0007669"/>
    <property type="project" value="UniProtKB-SubCell"/>
</dbReference>
<dbReference type="Proteomes" id="UP001634394">
    <property type="component" value="Unassembled WGS sequence"/>
</dbReference>
<evidence type="ECO:0000256" key="9">
    <source>
        <dbReference type="ARBA" id="ARBA00022691"/>
    </source>
</evidence>
<evidence type="ECO:0000256" key="16">
    <source>
        <dbReference type="ARBA" id="ARBA00074041"/>
    </source>
</evidence>
<feature type="binding site" evidence="17">
    <location>
        <position position="106"/>
    </location>
    <ligand>
        <name>S-adenosyl-L-methionine</name>
        <dbReference type="ChEBI" id="CHEBI:59789"/>
    </ligand>
</feature>
<evidence type="ECO:0000256" key="7">
    <source>
        <dbReference type="ARBA" id="ARBA00022603"/>
    </source>
</evidence>
<dbReference type="SUPFAM" id="SSF53335">
    <property type="entry name" value="S-adenosyl-L-methionine-dependent methyltransferases"/>
    <property type="match status" value="1"/>
</dbReference>
<evidence type="ECO:0000256" key="11">
    <source>
        <dbReference type="ARBA" id="ARBA00023242"/>
    </source>
</evidence>
<evidence type="ECO:0000256" key="6">
    <source>
        <dbReference type="ARBA" id="ARBA00022490"/>
    </source>
</evidence>
<dbReference type="AlphaFoldDB" id="A0ABD3V9Z7"/>
<feature type="binding site" evidence="17">
    <location>
        <position position="129"/>
    </location>
    <ligand>
        <name>S-adenosyl-L-methionine</name>
        <dbReference type="ChEBI" id="CHEBI:59789"/>
    </ligand>
</feature>
<dbReference type="GO" id="GO:0006397">
    <property type="term" value="P:mRNA processing"/>
    <property type="evidence" value="ECO:0007669"/>
    <property type="project" value="UniProtKB-ARBA"/>
</dbReference>
<comment type="caution">
    <text evidence="19">The sequence shown here is derived from an EMBL/GenBank/DDBJ whole genome shotgun (WGS) entry which is preliminary data.</text>
</comment>
<keyword evidence="11" id="KW-0539">Nucleus</keyword>
<keyword evidence="10" id="KW-0694">RNA-binding</keyword>
<evidence type="ECO:0000256" key="12">
    <source>
        <dbReference type="ARBA" id="ARBA00031450"/>
    </source>
</evidence>
<dbReference type="GO" id="GO:0120048">
    <property type="term" value="F:U6 snRNA (adenine-(43)-N(6))-methyltransferase activity"/>
    <property type="evidence" value="ECO:0007669"/>
    <property type="project" value="UniProtKB-EC"/>
</dbReference>
<dbReference type="GO" id="GO:0032259">
    <property type="term" value="P:methylation"/>
    <property type="evidence" value="ECO:0007669"/>
    <property type="project" value="UniProtKB-KW"/>
</dbReference>
<feature type="binding site" evidence="17">
    <location>
        <position position="178"/>
    </location>
    <ligand>
        <name>S-adenosyl-L-methionine</name>
        <dbReference type="ChEBI" id="CHEBI:59789"/>
    </ligand>
</feature>
<evidence type="ECO:0000256" key="8">
    <source>
        <dbReference type="ARBA" id="ARBA00022679"/>
    </source>
</evidence>
<evidence type="ECO:0000256" key="18">
    <source>
        <dbReference type="SAM" id="MobiDB-lite"/>
    </source>
</evidence>
<evidence type="ECO:0000256" key="2">
    <source>
        <dbReference type="ARBA" id="ARBA00004496"/>
    </source>
</evidence>
<dbReference type="EC" id="2.1.1.348" evidence="4"/>
<dbReference type="PIRSF" id="PIRSF037350">
    <property type="entry name" value="Mtase_ZK1128_prd"/>
    <property type="match status" value="1"/>
</dbReference>
<dbReference type="Pfam" id="PF05971">
    <property type="entry name" value="Methyltransf_10"/>
    <property type="match status" value="1"/>
</dbReference>
<evidence type="ECO:0000256" key="13">
    <source>
        <dbReference type="ARBA" id="ARBA00032914"/>
    </source>
</evidence>
<dbReference type="EMBL" id="JBJQND010000013">
    <property type="protein sequence ID" value="KAL3857347.1"/>
    <property type="molecule type" value="Genomic_DNA"/>
</dbReference>
<dbReference type="GO" id="GO:0051254">
    <property type="term" value="P:positive regulation of RNA metabolic process"/>
    <property type="evidence" value="ECO:0007669"/>
    <property type="project" value="UniProtKB-ARBA"/>
</dbReference>
<dbReference type="InterPro" id="IPR017182">
    <property type="entry name" value="METTL16/PsiM"/>
</dbReference>
<dbReference type="GO" id="GO:0005634">
    <property type="term" value="C:nucleus"/>
    <property type="evidence" value="ECO:0007669"/>
    <property type="project" value="UniProtKB-SubCell"/>
</dbReference>
<dbReference type="InterPro" id="IPR029063">
    <property type="entry name" value="SAM-dependent_MTases_sf"/>
</dbReference>